<dbReference type="eggNOG" id="COG0412">
    <property type="taxonomic scope" value="Bacteria"/>
</dbReference>
<dbReference type="EMBL" id="DF820463">
    <property type="protein sequence ID" value="GAK54950.1"/>
    <property type="molecule type" value="Genomic_DNA"/>
</dbReference>
<proteinExistence type="predicted"/>
<evidence type="ECO:0000313" key="2">
    <source>
        <dbReference type="EMBL" id="GAK54950.1"/>
    </source>
</evidence>
<dbReference type="Gene3D" id="3.40.50.1820">
    <property type="entry name" value="alpha/beta hydrolase"/>
    <property type="match status" value="1"/>
</dbReference>
<dbReference type="InterPro" id="IPR050261">
    <property type="entry name" value="FrsA_esterase"/>
</dbReference>
<evidence type="ECO:0000313" key="3">
    <source>
        <dbReference type="Proteomes" id="UP000030661"/>
    </source>
</evidence>
<dbReference type="PANTHER" id="PTHR22946:SF8">
    <property type="entry name" value="ACETYL XYLAN ESTERASE DOMAIN-CONTAINING PROTEIN"/>
    <property type="match status" value="1"/>
</dbReference>
<feature type="domain" description="Peptidase S9 prolyl oligopeptidase catalytic" evidence="1">
    <location>
        <begin position="246"/>
        <end position="319"/>
    </location>
</feature>
<reference evidence="2 3" key="1">
    <citation type="journal article" date="2015" name="PeerJ">
        <title>First genomic representation of candidate bacterial phylum KSB3 points to enhanced environmental sensing as a trigger of wastewater bulking.</title>
        <authorList>
            <person name="Sekiguchi Y."/>
            <person name="Ohashi A."/>
            <person name="Parks D.H."/>
            <person name="Yamauchi T."/>
            <person name="Tyson G.W."/>
            <person name="Hugenholtz P."/>
        </authorList>
    </citation>
    <scope>NUCLEOTIDE SEQUENCE [LARGE SCALE GENOMIC DNA]</scope>
</reference>
<sequence>MQEMIPNMLGTYGQWARDLICPEDLPLSFLHPQWSDHKVWKSIARSKVLELLAPPKTATMREARLIAAYQFDGLEVEELAWNLPYGPETRAVFLKSSNHTRPLPGVIGLHDHGGIKYFGKQKILRTRSEIHPFLAAHQHEYYGGVAWANELAKQGYGVLVHDVFPFESRKILASELPAHVVQRMMSSPEAIKELTPEDVRSRDVLRNYDVPDEEPVEQILAYNAFAAQHEDIIAKSLFSAGLTWPGVTLAEDLYALDYLCSRPDIDPTRIGCCGLSGGGLRTNYLAGLDDRIRCSVTAGFMTTWRDFVFQTCFTHTWMIYIPLLPNFMDYPDILGMRVPLPSLVLATSDDPLFTREEVEHAGKKLEAIYAKAHAPEAFQLSWHEGPHRFDLPMQKEAFAWFDRWLKTA</sequence>
<name>A0A0S6WAL0_VECG1</name>
<accession>A0A0S6WAL0</accession>
<dbReference type="STRING" id="1499967.U27_01781"/>
<dbReference type="AlphaFoldDB" id="A0A0S6WAL0"/>
<dbReference type="InterPro" id="IPR001375">
    <property type="entry name" value="Peptidase_S9_cat"/>
</dbReference>
<dbReference type="PANTHER" id="PTHR22946">
    <property type="entry name" value="DIENELACTONE HYDROLASE DOMAIN-CONTAINING PROTEIN-RELATED"/>
    <property type="match status" value="1"/>
</dbReference>
<organism evidence="2 3">
    <name type="scientific">Vecturithrix granuli</name>
    <dbReference type="NCBI Taxonomy" id="1499967"/>
    <lineage>
        <taxon>Bacteria</taxon>
        <taxon>Candidatus Moduliflexota</taxon>
        <taxon>Candidatus Vecturitrichia</taxon>
        <taxon>Candidatus Vecturitrichales</taxon>
        <taxon>Candidatus Vecturitrichaceae</taxon>
        <taxon>Candidatus Vecturithrix</taxon>
    </lineage>
</organism>
<gene>
    <name evidence="2" type="ORF">U27_01781</name>
</gene>
<evidence type="ECO:0000259" key="1">
    <source>
        <dbReference type="Pfam" id="PF00326"/>
    </source>
</evidence>
<dbReference type="Pfam" id="PF00326">
    <property type="entry name" value="Peptidase_S9"/>
    <property type="match status" value="1"/>
</dbReference>
<dbReference type="Proteomes" id="UP000030661">
    <property type="component" value="Unassembled WGS sequence"/>
</dbReference>
<keyword evidence="3" id="KW-1185">Reference proteome</keyword>
<dbReference type="SUPFAM" id="SSF53474">
    <property type="entry name" value="alpha/beta-Hydrolases"/>
    <property type="match status" value="1"/>
</dbReference>
<protein>
    <recommendedName>
        <fullName evidence="1">Peptidase S9 prolyl oligopeptidase catalytic domain-containing protein</fullName>
    </recommendedName>
</protein>
<dbReference type="HOGENOM" id="CLU_056134_3_0_0"/>
<dbReference type="InterPro" id="IPR029058">
    <property type="entry name" value="AB_hydrolase_fold"/>
</dbReference>